<dbReference type="AlphaFoldDB" id="A0A3P1SBR4"/>
<feature type="domain" description="GmrSD restriction endonucleases C-terminal" evidence="1">
    <location>
        <begin position="44"/>
        <end position="182"/>
    </location>
</feature>
<dbReference type="PANTHER" id="PTHR24094">
    <property type="entry name" value="SECRETED PROTEIN"/>
    <property type="match status" value="1"/>
</dbReference>
<accession>A0A3P1SBR4</accession>
<dbReference type="EMBL" id="RQZF01000015">
    <property type="protein sequence ID" value="RRC94494.1"/>
    <property type="molecule type" value="Genomic_DNA"/>
</dbReference>
<comment type="caution">
    <text evidence="2">The sequence shown here is derived from an EMBL/GenBank/DDBJ whole genome shotgun (WGS) entry which is preliminary data.</text>
</comment>
<dbReference type="Proteomes" id="UP000280444">
    <property type="component" value="Unassembled WGS sequence"/>
</dbReference>
<reference evidence="2 3" key="1">
    <citation type="submission" date="2018-11" db="EMBL/GenBank/DDBJ databases">
        <title>Genomes From Bacteria Associated with the Canine Oral Cavity: a Test Case for Automated Genome-Based Taxonomic Assignment.</title>
        <authorList>
            <person name="Coil D.A."/>
            <person name="Jospin G."/>
            <person name="Darling A.E."/>
            <person name="Wallis C."/>
            <person name="Davis I.J."/>
            <person name="Harris S."/>
            <person name="Eisen J.A."/>
            <person name="Holcombe L.J."/>
            <person name="O'Flynn C."/>
        </authorList>
    </citation>
    <scope>NUCLEOTIDE SEQUENCE [LARGE SCALE GENOMIC DNA]</scope>
    <source>
        <strain evidence="2 3">OH770</strain>
    </source>
</reference>
<keyword evidence="3" id="KW-1185">Reference proteome</keyword>
<dbReference type="InterPro" id="IPR011089">
    <property type="entry name" value="GmrSD_C"/>
</dbReference>
<gene>
    <name evidence="2" type="ORF">EII11_09995</name>
</gene>
<evidence type="ECO:0000313" key="2">
    <source>
        <dbReference type="EMBL" id="RRC94494.1"/>
    </source>
</evidence>
<organism evidence="2 3">
    <name type="scientific">Schaalia canis</name>
    <dbReference type="NCBI Taxonomy" id="100469"/>
    <lineage>
        <taxon>Bacteria</taxon>
        <taxon>Bacillati</taxon>
        <taxon>Actinomycetota</taxon>
        <taxon>Actinomycetes</taxon>
        <taxon>Actinomycetales</taxon>
        <taxon>Actinomycetaceae</taxon>
        <taxon>Schaalia</taxon>
    </lineage>
</organism>
<evidence type="ECO:0000259" key="1">
    <source>
        <dbReference type="Pfam" id="PF07510"/>
    </source>
</evidence>
<keyword evidence="2" id="KW-0540">Nuclease</keyword>
<dbReference type="Pfam" id="PF07510">
    <property type="entry name" value="GmrSD_C"/>
    <property type="match status" value="1"/>
</dbReference>
<keyword evidence="2" id="KW-0255">Endonuclease</keyword>
<evidence type="ECO:0000313" key="3">
    <source>
        <dbReference type="Proteomes" id="UP000280444"/>
    </source>
</evidence>
<dbReference type="PANTHER" id="PTHR24094:SF15">
    <property type="entry name" value="AMP-DEPENDENT SYNTHETASE_LIGASE DOMAIN-CONTAINING PROTEIN-RELATED"/>
    <property type="match status" value="1"/>
</dbReference>
<name>A0A3P1SBR4_9ACTO</name>
<keyword evidence="2" id="KW-0378">Hydrolase</keyword>
<proteinExistence type="predicted"/>
<protein>
    <submittedName>
        <fullName evidence="2">HNH endonuclease</fullName>
    </submittedName>
</protein>
<dbReference type="GO" id="GO:0004519">
    <property type="term" value="F:endonuclease activity"/>
    <property type="evidence" value="ECO:0007669"/>
    <property type="project" value="UniProtKB-KW"/>
</dbReference>
<sequence>MSPMEAEARSQLAELEVRPKAYVEGYDRSEFGPAWEDVDGNGCDTRNDVLARDLDNIRYRKGSRCVIQTGTLHDPYVGVTMPFQRGDATSPLVQIDHVVALGDAWRAGAWEWSTAERVRFANDPENLLAVEGQANQDKEASRADQWMPPNRDYHCEYVARQIAVKHAWGLSVIESERQAMLDALDTCP</sequence>
<dbReference type="OrthoDB" id="5196645at2"/>